<evidence type="ECO:0000313" key="9">
    <source>
        <dbReference type="Proteomes" id="UP001172681"/>
    </source>
</evidence>
<dbReference type="PROSITE" id="PS50850">
    <property type="entry name" value="MFS"/>
    <property type="match status" value="1"/>
</dbReference>
<protein>
    <recommendedName>
        <fullName evidence="7">Major facilitator superfamily (MFS) profile domain-containing protein</fullName>
    </recommendedName>
</protein>
<reference evidence="8" key="1">
    <citation type="submission" date="2022-10" db="EMBL/GenBank/DDBJ databases">
        <title>Culturing micro-colonial fungi from biological soil crusts in the Mojave desert and describing Neophaeococcomyces mojavensis, and introducing the new genera and species Taxawa tesnikishii.</title>
        <authorList>
            <person name="Kurbessoian T."/>
            <person name="Stajich J.E."/>
        </authorList>
    </citation>
    <scope>NUCLEOTIDE SEQUENCE</scope>
    <source>
        <strain evidence="8">TK_35</strain>
    </source>
</reference>
<comment type="subcellular location">
    <subcellularLocation>
        <location evidence="1">Membrane</location>
        <topology evidence="1">Multi-pass membrane protein</topology>
    </subcellularLocation>
</comment>
<feature type="transmembrane region" description="Helical" evidence="6">
    <location>
        <begin position="138"/>
        <end position="160"/>
    </location>
</feature>
<dbReference type="PANTHER" id="PTHR23502">
    <property type="entry name" value="MAJOR FACILITATOR SUPERFAMILY"/>
    <property type="match status" value="1"/>
</dbReference>
<feature type="transmembrane region" description="Helical" evidence="6">
    <location>
        <begin position="362"/>
        <end position="384"/>
    </location>
</feature>
<dbReference type="Proteomes" id="UP001172681">
    <property type="component" value="Unassembled WGS sequence"/>
</dbReference>
<evidence type="ECO:0000256" key="5">
    <source>
        <dbReference type="SAM" id="MobiDB-lite"/>
    </source>
</evidence>
<dbReference type="SUPFAM" id="SSF103473">
    <property type="entry name" value="MFS general substrate transporter"/>
    <property type="match status" value="1"/>
</dbReference>
<feature type="domain" description="Major facilitator superfamily (MFS) profile" evidence="7">
    <location>
        <begin position="46"/>
        <end position="441"/>
    </location>
</feature>
<dbReference type="InterPro" id="IPR036259">
    <property type="entry name" value="MFS_trans_sf"/>
</dbReference>
<feature type="compositionally biased region" description="Polar residues" evidence="5">
    <location>
        <begin position="263"/>
        <end position="278"/>
    </location>
</feature>
<evidence type="ECO:0000256" key="6">
    <source>
        <dbReference type="SAM" id="Phobius"/>
    </source>
</evidence>
<sequence>MTSAEMEFPLGTIKLEELTRSHAEIILHPTPTDDPNDPLNWSRWRKAINFSLVNFYVLMTFVLVDIGVVAYGPYADIGISYGTINDGWALNYAGLAVGCILFIPFVYKYGRRPVYLFSMLFQMASTIWNAKLNSGGELLAAYCLAGLGGAISETIVQITITDLFFVHQRATANGIFITMQNVGSYLGPVAAGYVVTGQGWRWMWWWSAIILAINLVLVIFFFEETSYTPNLIGHDATTFEDTDEQHPKSIDANGPSVKPKEFSGQNDDQAANVHDSVTSVERQDRYKPRTYRERMAFITRSPETEHEFKRHFYQPAIILFTFPAVLYAAIAYGTLLSWYSVLSTVESENFLHAPYNWNASQIGLFNLSPFIGSVVGAIIGGPLNDKAIMWLARRNDGIYEPEMRLWMAIPTIIICPAGILIFGIGLAHVGCMLSSVETQKG</sequence>
<dbReference type="GO" id="GO:0005886">
    <property type="term" value="C:plasma membrane"/>
    <property type="evidence" value="ECO:0007669"/>
    <property type="project" value="TreeGrafter"/>
</dbReference>
<evidence type="ECO:0000256" key="3">
    <source>
        <dbReference type="ARBA" id="ARBA00022989"/>
    </source>
</evidence>
<dbReference type="AlphaFoldDB" id="A0AA39CXP3"/>
<keyword evidence="9" id="KW-1185">Reference proteome</keyword>
<evidence type="ECO:0000256" key="1">
    <source>
        <dbReference type="ARBA" id="ARBA00004141"/>
    </source>
</evidence>
<organism evidence="8 9">
    <name type="scientific">Knufia peltigerae</name>
    <dbReference type="NCBI Taxonomy" id="1002370"/>
    <lineage>
        <taxon>Eukaryota</taxon>
        <taxon>Fungi</taxon>
        <taxon>Dikarya</taxon>
        <taxon>Ascomycota</taxon>
        <taxon>Pezizomycotina</taxon>
        <taxon>Eurotiomycetes</taxon>
        <taxon>Chaetothyriomycetidae</taxon>
        <taxon>Chaetothyriales</taxon>
        <taxon>Trichomeriaceae</taxon>
        <taxon>Knufia</taxon>
    </lineage>
</organism>
<feature type="transmembrane region" description="Helical" evidence="6">
    <location>
        <begin position="53"/>
        <end position="74"/>
    </location>
</feature>
<evidence type="ECO:0000256" key="2">
    <source>
        <dbReference type="ARBA" id="ARBA00022692"/>
    </source>
</evidence>
<evidence type="ECO:0000313" key="8">
    <source>
        <dbReference type="EMBL" id="KAJ9636461.1"/>
    </source>
</evidence>
<dbReference type="InterPro" id="IPR020846">
    <property type="entry name" value="MFS_dom"/>
</dbReference>
<name>A0AA39CXP3_9EURO</name>
<feature type="transmembrane region" description="Helical" evidence="6">
    <location>
        <begin position="405"/>
        <end position="427"/>
    </location>
</feature>
<dbReference type="Gene3D" id="1.20.1250.20">
    <property type="entry name" value="MFS general substrate transporter like domains"/>
    <property type="match status" value="1"/>
</dbReference>
<feature type="region of interest" description="Disordered" evidence="5">
    <location>
        <begin position="241"/>
        <end position="278"/>
    </location>
</feature>
<dbReference type="InterPro" id="IPR011701">
    <property type="entry name" value="MFS"/>
</dbReference>
<keyword evidence="3 6" id="KW-1133">Transmembrane helix</keyword>
<dbReference type="EMBL" id="JAPDRN010000029">
    <property type="protein sequence ID" value="KAJ9636461.1"/>
    <property type="molecule type" value="Genomic_DNA"/>
</dbReference>
<dbReference type="PANTHER" id="PTHR23502:SF50">
    <property type="entry name" value="TRANSPORTER, PUTATIVE (AFU_ORTHOLOGUE AFUA_5G00430)-RELATED"/>
    <property type="match status" value="1"/>
</dbReference>
<keyword evidence="2 6" id="KW-0812">Transmembrane</keyword>
<evidence type="ECO:0000259" key="7">
    <source>
        <dbReference type="PROSITE" id="PS50850"/>
    </source>
</evidence>
<evidence type="ECO:0000256" key="4">
    <source>
        <dbReference type="ARBA" id="ARBA00023136"/>
    </source>
</evidence>
<comment type="caution">
    <text evidence="8">The sequence shown here is derived from an EMBL/GenBank/DDBJ whole genome shotgun (WGS) entry which is preliminary data.</text>
</comment>
<dbReference type="Pfam" id="PF07690">
    <property type="entry name" value="MFS_1"/>
    <property type="match status" value="1"/>
</dbReference>
<feature type="transmembrane region" description="Helical" evidence="6">
    <location>
        <begin position="202"/>
        <end position="222"/>
    </location>
</feature>
<feature type="transmembrane region" description="Helical" evidence="6">
    <location>
        <begin position="89"/>
        <end position="107"/>
    </location>
</feature>
<dbReference type="GO" id="GO:0022857">
    <property type="term" value="F:transmembrane transporter activity"/>
    <property type="evidence" value="ECO:0007669"/>
    <property type="project" value="InterPro"/>
</dbReference>
<gene>
    <name evidence="8" type="ORF">H2204_005294</name>
</gene>
<proteinExistence type="predicted"/>
<accession>A0AA39CXP3</accession>
<feature type="transmembrane region" description="Helical" evidence="6">
    <location>
        <begin position="316"/>
        <end position="342"/>
    </location>
</feature>
<keyword evidence="4 6" id="KW-0472">Membrane</keyword>